<dbReference type="InterPro" id="IPR049627">
    <property type="entry name" value="SLX8"/>
</dbReference>
<dbReference type="Gene3D" id="3.30.40.10">
    <property type="entry name" value="Zinc/RING finger domain, C3HC4 (zinc finger)"/>
    <property type="match status" value="1"/>
</dbReference>
<dbReference type="GO" id="GO:0140082">
    <property type="term" value="F:SUMO-ubiquitin ligase activity"/>
    <property type="evidence" value="ECO:0007669"/>
    <property type="project" value="TreeGrafter"/>
</dbReference>
<dbReference type="PANTHER" id="PTHR47094">
    <property type="entry name" value="ELFLESS, ISOFORM B"/>
    <property type="match status" value="1"/>
</dbReference>
<comment type="caution">
    <text evidence="6">The sequence shown here is derived from an EMBL/GenBank/DDBJ whole genome shotgun (WGS) entry which is preliminary data.</text>
</comment>
<gene>
    <name evidence="6" type="ORF">CPB84DRAFT_1676126</name>
</gene>
<evidence type="ECO:0000313" key="6">
    <source>
        <dbReference type="EMBL" id="KAF8905943.1"/>
    </source>
</evidence>
<dbReference type="AlphaFoldDB" id="A0A9P5NVU9"/>
<reference evidence="6" key="1">
    <citation type="submission" date="2020-11" db="EMBL/GenBank/DDBJ databases">
        <authorList>
            <consortium name="DOE Joint Genome Institute"/>
            <person name="Ahrendt S."/>
            <person name="Riley R."/>
            <person name="Andreopoulos W."/>
            <person name="LaButti K."/>
            <person name="Pangilinan J."/>
            <person name="Ruiz-duenas F.J."/>
            <person name="Barrasa J.M."/>
            <person name="Sanchez-Garcia M."/>
            <person name="Camarero S."/>
            <person name="Miyauchi S."/>
            <person name="Serrano A."/>
            <person name="Linde D."/>
            <person name="Babiker R."/>
            <person name="Drula E."/>
            <person name="Ayuso-Fernandez I."/>
            <person name="Pacheco R."/>
            <person name="Padilla G."/>
            <person name="Ferreira P."/>
            <person name="Barriuso J."/>
            <person name="Kellner H."/>
            <person name="Castanera R."/>
            <person name="Alfaro M."/>
            <person name="Ramirez L."/>
            <person name="Pisabarro A.G."/>
            <person name="Kuo A."/>
            <person name="Tritt A."/>
            <person name="Lipzen A."/>
            <person name="He G."/>
            <person name="Yan M."/>
            <person name="Ng V."/>
            <person name="Cullen D."/>
            <person name="Martin F."/>
            <person name="Rosso M.-N."/>
            <person name="Henrissat B."/>
            <person name="Hibbett D."/>
            <person name="Martinez A.T."/>
            <person name="Grigoriev I.V."/>
        </authorList>
    </citation>
    <scope>NUCLEOTIDE SEQUENCE</scope>
    <source>
        <strain evidence="6">AH 44721</strain>
    </source>
</reference>
<keyword evidence="1" id="KW-0479">Metal-binding</keyword>
<name>A0A9P5NVU9_GYMJU</name>
<evidence type="ECO:0000256" key="3">
    <source>
        <dbReference type="ARBA" id="ARBA00022833"/>
    </source>
</evidence>
<dbReference type="GO" id="GO:0006511">
    <property type="term" value="P:ubiquitin-dependent protein catabolic process"/>
    <property type="evidence" value="ECO:0007669"/>
    <property type="project" value="TreeGrafter"/>
</dbReference>
<dbReference type="GO" id="GO:0008270">
    <property type="term" value="F:zinc ion binding"/>
    <property type="evidence" value="ECO:0007669"/>
    <property type="project" value="UniProtKB-KW"/>
</dbReference>
<dbReference type="Proteomes" id="UP000724874">
    <property type="component" value="Unassembled WGS sequence"/>
</dbReference>
<evidence type="ECO:0000256" key="4">
    <source>
        <dbReference type="PROSITE-ProRule" id="PRU00175"/>
    </source>
</evidence>
<sequence length="141" mass="14802">MSTIYFTASSTWVSEKSKKGKGKARAKTPDPASVIVILDTPPTPHKEILPPPVPRLEPLSSYTCPICFSAPTNATLTPCGHICCGACLFAAVKTTIQRSALVLAGPALNEARCPVCRATIPGWDGKGGGVIGLKARAIFRL</sequence>
<feature type="domain" description="RING-type" evidence="5">
    <location>
        <begin position="64"/>
        <end position="117"/>
    </location>
</feature>
<organism evidence="6 7">
    <name type="scientific">Gymnopilus junonius</name>
    <name type="common">Spectacular rustgill mushroom</name>
    <name type="synonym">Gymnopilus spectabilis subsp. junonius</name>
    <dbReference type="NCBI Taxonomy" id="109634"/>
    <lineage>
        <taxon>Eukaryota</taxon>
        <taxon>Fungi</taxon>
        <taxon>Dikarya</taxon>
        <taxon>Basidiomycota</taxon>
        <taxon>Agaricomycotina</taxon>
        <taxon>Agaricomycetes</taxon>
        <taxon>Agaricomycetidae</taxon>
        <taxon>Agaricales</taxon>
        <taxon>Agaricineae</taxon>
        <taxon>Hymenogastraceae</taxon>
        <taxon>Gymnopilus</taxon>
    </lineage>
</organism>
<dbReference type="PANTHER" id="PTHR47094:SF1">
    <property type="entry name" value="RING-TYPE E3 UBIQUITIN TRANSFERASE"/>
    <property type="match status" value="1"/>
</dbReference>
<keyword evidence="3" id="KW-0862">Zinc</keyword>
<dbReference type="GO" id="GO:0033768">
    <property type="term" value="C:SUMO-targeted ubiquitin ligase complex"/>
    <property type="evidence" value="ECO:0007669"/>
    <property type="project" value="TreeGrafter"/>
</dbReference>
<evidence type="ECO:0000256" key="2">
    <source>
        <dbReference type="ARBA" id="ARBA00022771"/>
    </source>
</evidence>
<dbReference type="InterPro" id="IPR018957">
    <property type="entry name" value="Znf_C3HC4_RING-type"/>
</dbReference>
<dbReference type="PROSITE" id="PS50089">
    <property type="entry name" value="ZF_RING_2"/>
    <property type="match status" value="1"/>
</dbReference>
<dbReference type="SMART" id="SM00184">
    <property type="entry name" value="RING"/>
    <property type="match status" value="1"/>
</dbReference>
<protein>
    <recommendedName>
        <fullName evidence="5">RING-type domain-containing protein</fullName>
    </recommendedName>
</protein>
<dbReference type="OrthoDB" id="6270329at2759"/>
<evidence type="ECO:0000313" key="7">
    <source>
        <dbReference type="Proteomes" id="UP000724874"/>
    </source>
</evidence>
<evidence type="ECO:0000259" key="5">
    <source>
        <dbReference type="PROSITE" id="PS50089"/>
    </source>
</evidence>
<dbReference type="EMBL" id="JADNYJ010000020">
    <property type="protein sequence ID" value="KAF8905943.1"/>
    <property type="molecule type" value="Genomic_DNA"/>
</dbReference>
<keyword evidence="2 4" id="KW-0863">Zinc-finger</keyword>
<dbReference type="InterPro" id="IPR013083">
    <property type="entry name" value="Znf_RING/FYVE/PHD"/>
</dbReference>
<evidence type="ECO:0000256" key="1">
    <source>
        <dbReference type="ARBA" id="ARBA00022723"/>
    </source>
</evidence>
<dbReference type="SUPFAM" id="SSF57850">
    <property type="entry name" value="RING/U-box"/>
    <property type="match status" value="1"/>
</dbReference>
<dbReference type="GO" id="GO:0032183">
    <property type="term" value="F:SUMO binding"/>
    <property type="evidence" value="ECO:0007669"/>
    <property type="project" value="TreeGrafter"/>
</dbReference>
<proteinExistence type="predicted"/>
<accession>A0A9P5NVU9</accession>
<dbReference type="Pfam" id="PF00097">
    <property type="entry name" value="zf-C3HC4"/>
    <property type="match status" value="1"/>
</dbReference>
<dbReference type="InterPro" id="IPR001841">
    <property type="entry name" value="Znf_RING"/>
</dbReference>
<keyword evidence="7" id="KW-1185">Reference proteome</keyword>
<dbReference type="GO" id="GO:0061630">
    <property type="term" value="F:ubiquitin protein ligase activity"/>
    <property type="evidence" value="ECO:0007669"/>
    <property type="project" value="InterPro"/>
</dbReference>